<proteinExistence type="predicted"/>
<reference evidence="1 2" key="2">
    <citation type="journal article" date="2022" name="Mol. Ecol. Resour.">
        <title>The genomes of chicory, endive, great burdock and yacon provide insights into Asteraceae paleo-polyploidization history and plant inulin production.</title>
        <authorList>
            <person name="Fan W."/>
            <person name="Wang S."/>
            <person name="Wang H."/>
            <person name="Wang A."/>
            <person name="Jiang F."/>
            <person name="Liu H."/>
            <person name="Zhao H."/>
            <person name="Xu D."/>
            <person name="Zhang Y."/>
        </authorList>
    </citation>
    <scope>NUCLEOTIDE SEQUENCE [LARGE SCALE GENOMIC DNA]</scope>
    <source>
        <strain evidence="2">cv. Yunnan</strain>
        <tissue evidence="1">Leaves</tissue>
    </source>
</reference>
<keyword evidence="2" id="KW-1185">Reference proteome</keyword>
<evidence type="ECO:0000313" key="1">
    <source>
        <dbReference type="EMBL" id="KAI3809329.1"/>
    </source>
</evidence>
<organism evidence="1 2">
    <name type="scientific">Smallanthus sonchifolius</name>
    <dbReference type="NCBI Taxonomy" id="185202"/>
    <lineage>
        <taxon>Eukaryota</taxon>
        <taxon>Viridiplantae</taxon>
        <taxon>Streptophyta</taxon>
        <taxon>Embryophyta</taxon>
        <taxon>Tracheophyta</taxon>
        <taxon>Spermatophyta</taxon>
        <taxon>Magnoliopsida</taxon>
        <taxon>eudicotyledons</taxon>
        <taxon>Gunneridae</taxon>
        <taxon>Pentapetalae</taxon>
        <taxon>asterids</taxon>
        <taxon>campanulids</taxon>
        <taxon>Asterales</taxon>
        <taxon>Asteraceae</taxon>
        <taxon>Asteroideae</taxon>
        <taxon>Heliantheae alliance</taxon>
        <taxon>Millerieae</taxon>
        <taxon>Smallanthus</taxon>
    </lineage>
</organism>
<protein>
    <submittedName>
        <fullName evidence="1">Uncharacterized protein</fullName>
    </submittedName>
</protein>
<evidence type="ECO:0000313" key="2">
    <source>
        <dbReference type="Proteomes" id="UP001056120"/>
    </source>
</evidence>
<dbReference type="Proteomes" id="UP001056120">
    <property type="component" value="Linkage Group LG08"/>
</dbReference>
<name>A0ACB9IN06_9ASTR</name>
<dbReference type="EMBL" id="CM042025">
    <property type="protein sequence ID" value="KAI3809329.1"/>
    <property type="molecule type" value="Genomic_DNA"/>
</dbReference>
<comment type="caution">
    <text evidence="1">The sequence shown here is derived from an EMBL/GenBank/DDBJ whole genome shotgun (WGS) entry which is preliminary data.</text>
</comment>
<reference evidence="2" key="1">
    <citation type="journal article" date="2022" name="Mol. Ecol. Resour.">
        <title>The genomes of chicory, endive, great burdock and yacon provide insights into Asteraceae palaeo-polyploidization history and plant inulin production.</title>
        <authorList>
            <person name="Fan W."/>
            <person name="Wang S."/>
            <person name="Wang H."/>
            <person name="Wang A."/>
            <person name="Jiang F."/>
            <person name="Liu H."/>
            <person name="Zhao H."/>
            <person name="Xu D."/>
            <person name="Zhang Y."/>
        </authorList>
    </citation>
    <scope>NUCLEOTIDE SEQUENCE [LARGE SCALE GENOMIC DNA]</scope>
    <source>
        <strain evidence="2">cv. Yunnan</strain>
    </source>
</reference>
<gene>
    <name evidence="1" type="ORF">L1987_25300</name>
</gene>
<accession>A0ACB9IN06</accession>
<sequence length="70" mass="8149">MAKGSWQQLLACLEAVEGCWLDQYLCKKKKKHFFFSKIKIQSKPISDFLPYGVLDIIPQKNCLIILPRVH</sequence>